<dbReference type="EMBL" id="LFZO01001218">
    <property type="protein sequence ID" value="KXS93489.1"/>
    <property type="molecule type" value="Genomic_DNA"/>
</dbReference>
<comment type="caution">
    <text evidence="1">The sequence shown here is derived from an EMBL/GenBank/DDBJ whole genome shotgun (WGS) entry which is preliminary data.</text>
</comment>
<accession>A0A139GTH1</accession>
<keyword evidence="2" id="KW-1185">Reference proteome</keyword>
<sequence length="174" mass="19423">MESSLLSRLPPDQKPNVPNSLHIKYAVTLQSGHVQHPLTKTCRQIRQETLAMYHALTRFNAHLDDGATPLAKWLTILGPKLTLILGEDMHMLNGTLYGEDRLLDRGGTESYVLRPIGNWVFHRGWYLKDIILSLHCMGLGLSRICIKSPCPAVKLTSDSEVVIVDGVQRSSEAI</sequence>
<dbReference type="Proteomes" id="UP000073492">
    <property type="component" value="Unassembled WGS sequence"/>
</dbReference>
<organism evidence="1 2">
    <name type="scientific">Pseudocercospora musae</name>
    <dbReference type="NCBI Taxonomy" id="113226"/>
    <lineage>
        <taxon>Eukaryota</taxon>
        <taxon>Fungi</taxon>
        <taxon>Dikarya</taxon>
        <taxon>Ascomycota</taxon>
        <taxon>Pezizomycotina</taxon>
        <taxon>Dothideomycetes</taxon>
        <taxon>Dothideomycetidae</taxon>
        <taxon>Mycosphaerellales</taxon>
        <taxon>Mycosphaerellaceae</taxon>
        <taxon>Pseudocercospora</taxon>
    </lineage>
</organism>
<reference evidence="1 2" key="1">
    <citation type="submission" date="2015-07" db="EMBL/GenBank/DDBJ databases">
        <title>Comparative genomics of the Sigatoka disease complex on banana suggests a link between parallel evolutionary changes in Pseudocercospora fijiensis and Pseudocercospora eumusae and increased virulence on the banana host.</title>
        <authorList>
            <person name="Chang T.-C."/>
            <person name="Salvucci A."/>
            <person name="Crous P.W."/>
            <person name="Stergiopoulos I."/>
        </authorList>
    </citation>
    <scope>NUCLEOTIDE SEQUENCE [LARGE SCALE GENOMIC DNA]</scope>
    <source>
        <strain evidence="1 2">CBS 116634</strain>
    </source>
</reference>
<evidence type="ECO:0000313" key="1">
    <source>
        <dbReference type="EMBL" id="KXS93489.1"/>
    </source>
</evidence>
<protein>
    <submittedName>
        <fullName evidence="1">Uncharacterized protein</fullName>
    </submittedName>
</protein>
<proteinExistence type="predicted"/>
<dbReference type="AlphaFoldDB" id="A0A139GTH1"/>
<evidence type="ECO:0000313" key="2">
    <source>
        <dbReference type="Proteomes" id="UP000073492"/>
    </source>
</evidence>
<dbReference type="OrthoDB" id="5413827at2759"/>
<name>A0A139GTH1_9PEZI</name>
<gene>
    <name evidence="1" type="ORF">AC579_6909</name>
</gene>